<dbReference type="AlphaFoldDB" id="A0A699KT46"/>
<name>A0A699KT46_TANCI</name>
<comment type="caution">
    <text evidence="1">The sequence shown here is derived from an EMBL/GenBank/DDBJ whole genome shotgun (WGS) entry which is preliminary data.</text>
</comment>
<dbReference type="EMBL" id="BKCJ010540184">
    <property type="protein sequence ID" value="GFB04498.1"/>
    <property type="molecule type" value="Genomic_DNA"/>
</dbReference>
<sequence>MERPFFWIDAFAYPALFLWHTGKSVSRDVDPKSSEFSPEHYATLVAYPAPFHKLGERQRDEDEPKLLETTVGRVVSLLPVASDHSSRELKASVDNLFDEGEVVSRRSRVILQVVFMVLKLRDDYQALGGPTVSGKSQSSIQRLLVEAVQNAEVRGGAIPTFPFVSSSVSTMPKHEGGDHTELLAGANLRTIGSLTFMPIIMGATTTTPTANPVAIAKRNSSCLDDGDVWRVMVDEFSPLKFFASVCGMEHEQLFTEFNGGAARQMSLSMEKDALLKAKDEEIRILEAQLVLKEAEAARPFVFVLKLLIFRP</sequence>
<reference evidence="1" key="1">
    <citation type="journal article" date="2019" name="Sci. Rep.">
        <title>Draft genome of Tanacetum cinerariifolium, the natural source of mosquito coil.</title>
        <authorList>
            <person name="Yamashiro T."/>
            <person name="Shiraishi A."/>
            <person name="Satake H."/>
            <person name="Nakayama K."/>
        </authorList>
    </citation>
    <scope>NUCLEOTIDE SEQUENCE</scope>
</reference>
<proteinExistence type="predicted"/>
<gene>
    <name evidence="1" type="ORF">Tci_676469</name>
</gene>
<evidence type="ECO:0000313" key="1">
    <source>
        <dbReference type="EMBL" id="GFB04498.1"/>
    </source>
</evidence>
<organism evidence="1">
    <name type="scientific">Tanacetum cinerariifolium</name>
    <name type="common">Dalmatian daisy</name>
    <name type="synonym">Chrysanthemum cinerariifolium</name>
    <dbReference type="NCBI Taxonomy" id="118510"/>
    <lineage>
        <taxon>Eukaryota</taxon>
        <taxon>Viridiplantae</taxon>
        <taxon>Streptophyta</taxon>
        <taxon>Embryophyta</taxon>
        <taxon>Tracheophyta</taxon>
        <taxon>Spermatophyta</taxon>
        <taxon>Magnoliopsida</taxon>
        <taxon>eudicotyledons</taxon>
        <taxon>Gunneridae</taxon>
        <taxon>Pentapetalae</taxon>
        <taxon>asterids</taxon>
        <taxon>campanulids</taxon>
        <taxon>Asterales</taxon>
        <taxon>Asteraceae</taxon>
        <taxon>Asteroideae</taxon>
        <taxon>Anthemideae</taxon>
        <taxon>Anthemidinae</taxon>
        <taxon>Tanacetum</taxon>
    </lineage>
</organism>
<accession>A0A699KT46</accession>
<protein>
    <submittedName>
        <fullName evidence="1">Uncharacterized protein</fullName>
    </submittedName>
</protein>